<feature type="region of interest" description="Disordered" evidence="1">
    <location>
        <begin position="139"/>
        <end position="190"/>
    </location>
</feature>
<feature type="compositionally biased region" description="Basic and acidic residues" evidence="1">
    <location>
        <begin position="320"/>
        <end position="330"/>
    </location>
</feature>
<dbReference type="PANTHER" id="PTHR16049">
    <property type="entry name" value="IQ DOMAIN-CONTAINING PROTEIN C"/>
    <property type="match status" value="1"/>
</dbReference>
<keyword evidence="3" id="KW-1185">Reference proteome</keyword>
<feature type="compositionally biased region" description="Basic and acidic residues" evidence="1">
    <location>
        <begin position="149"/>
        <end position="175"/>
    </location>
</feature>
<evidence type="ECO:0000256" key="1">
    <source>
        <dbReference type="SAM" id="MobiDB-lite"/>
    </source>
</evidence>
<proteinExistence type="predicted"/>
<sequence>MDADESILENFEKNDEEITRIQAFIRGVLVRKQMDDIRVLYKKIVQSIDGGDMEVEWPKQGISRPVVRKKTRGNSSSKQSASSHEGKQAIAFSDHQSEITSILPTRGPSRKKRLSPENYESSPDDAFDQGLQEVMREVDSFDSGSCVEHSQKKGVDDSQRRDSRLQDGQLEKQKEGTNNNTNRYFGDKPKHESICDNSELKERPFLVGATGNRDDNKKCSQMDNAEKKNRDLEYDISIENSLQPEFTGDPHLVCVEVQTDSCSDKSVDVLKNIDHEGTDNTDKESNLTNTKDAPEKLDNFMQEPKKNAAVDALPVLENQKEPHASGDRNEFLSNSSNTEGSKKMAFSHKFDDTDIPRTKQELNDLKSNLVMELLWVQQAIVSRKNYLRMRQQVQ</sequence>
<reference evidence="2 3" key="1">
    <citation type="submission" date="2019-01" db="EMBL/GenBank/DDBJ databases">
        <title>A draft genome assembly of the solar-powered sea slug Elysia chlorotica.</title>
        <authorList>
            <person name="Cai H."/>
            <person name="Li Q."/>
            <person name="Fang X."/>
            <person name="Li J."/>
            <person name="Curtis N.E."/>
            <person name="Altenburger A."/>
            <person name="Shibata T."/>
            <person name="Feng M."/>
            <person name="Maeda T."/>
            <person name="Schwartz J.A."/>
            <person name="Shigenobu S."/>
            <person name="Lundholm N."/>
            <person name="Nishiyama T."/>
            <person name="Yang H."/>
            <person name="Hasebe M."/>
            <person name="Li S."/>
            <person name="Pierce S.K."/>
            <person name="Wang J."/>
        </authorList>
    </citation>
    <scope>NUCLEOTIDE SEQUENCE [LARGE SCALE GENOMIC DNA]</scope>
    <source>
        <strain evidence="2">EC2010</strain>
        <tissue evidence="2">Whole organism of an adult</tissue>
    </source>
</reference>
<dbReference type="InterPro" id="IPR042506">
    <property type="entry name" value="IQCC"/>
</dbReference>
<gene>
    <name evidence="2" type="ORF">EGW08_020316</name>
</gene>
<feature type="region of interest" description="Disordered" evidence="1">
    <location>
        <begin position="55"/>
        <end position="126"/>
    </location>
</feature>
<dbReference type="PROSITE" id="PS50096">
    <property type="entry name" value="IQ"/>
    <property type="match status" value="1"/>
</dbReference>
<comment type="caution">
    <text evidence="2">The sequence shown here is derived from an EMBL/GenBank/DDBJ whole genome shotgun (WGS) entry which is preliminary data.</text>
</comment>
<dbReference type="AlphaFoldDB" id="A0A433SS29"/>
<dbReference type="PANTHER" id="PTHR16049:SF8">
    <property type="entry name" value="IQ DOMAIN-CONTAINING PROTEIN C"/>
    <property type="match status" value="1"/>
</dbReference>
<dbReference type="STRING" id="188477.A0A433SS29"/>
<evidence type="ECO:0000313" key="3">
    <source>
        <dbReference type="Proteomes" id="UP000271974"/>
    </source>
</evidence>
<dbReference type="EMBL" id="RQTK01001140">
    <property type="protein sequence ID" value="RUS71923.1"/>
    <property type="molecule type" value="Genomic_DNA"/>
</dbReference>
<feature type="region of interest" description="Disordered" evidence="1">
    <location>
        <begin position="320"/>
        <end position="342"/>
    </location>
</feature>
<dbReference type="Proteomes" id="UP000271974">
    <property type="component" value="Unassembled WGS sequence"/>
</dbReference>
<feature type="compositionally biased region" description="Polar residues" evidence="1">
    <location>
        <begin position="73"/>
        <end position="83"/>
    </location>
</feature>
<name>A0A433SS29_ELYCH</name>
<accession>A0A433SS29</accession>
<protein>
    <submittedName>
        <fullName evidence="2">Uncharacterized protein</fullName>
    </submittedName>
</protein>
<organism evidence="2 3">
    <name type="scientific">Elysia chlorotica</name>
    <name type="common">Eastern emerald elysia</name>
    <name type="synonym">Sea slug</name>
    <dbReference type="NCBI Taxonomy" id="188477"/>
    <lineage>
        <taxon>Eukaryota</taxon>
        <taxon>Metazoa</taxon>
        <taxon>Spiralia</taxon>
        <taxon>Lophotrochozoa</taxon>
        <taxon>Mollusca</taxon>
        <taxon>Gastropoda</taxon>
        <taxon>Heterobranchia</taxon>
        <taxon>Euthyneura</taxon>
        <taxon>Panpulmonata</taxon>
        <taxon>Sacoglossa</taxon>
        <taxon>Placobranchoidea</taxon>
        <taxon>Plakobranchidae</taxon>
        <taxon>Elysia</taxon>
    </lineage>
</organism>
<dbReference type="OrthoDB" id="6161953at2759"/>
<evidence type="ECO:0000313" key="2">
    <source>
        <dbReference type="EMBL" id="RUS71923.1"/>
    </source>
</evidence>